<evidence type="ECO:0000313" key="2">
    <source>
        <dbReference type="Proteomes" id="UP000003835"/>
    </source>
</evidence>
<name>B4VK68_9CYAN</name>
<proteinExistence type="predicted"/>
<evidence type="ECO:0000313" key="1">
    <source>
        <dbReference type="EMBL" id="EDX77629.1"/>
    </source>
</evidence>
<protein>
    <submittedName>
        <fullName evidence="1">Uncharacterized protein</fullName>
    </submittedName>
</protein>
<accession>B4VK68</accession>
<keyword evidence="2" id="KW-1185">Reference proteome</keyword>
<dbReference type="EMBL" id="DS989843">
    <property type="protein sequence ID" value="EDX77629.1"/>
    <property type="molecule type" value="Genomic_DNA"/>
</dbReference>
<dbReference type="AlphaFoldDB" id="B4VK68"/>
<organism evidence="1 2">
    <name type="scientific">Coleofasciculus chthonoplastes PCC 7420</name>
    <dbReference type="NCBI Taxonomy" id="118168"/>
    <lineage>
        <taxon>Bacteria</taxon>
        <taxon>Bacillati</taxon>
        <taxon>Cyanobacteriota</taxon>
        <taxon>Cyanophyceae</taxon>
        <taxon>Coleofasciculales</taxon>
        <taxon>Coleofasciculaceae</taxon>
        <taxon>Coleofasciculus</taxon>
    </lineage>
</organism>
<dbReference type="HOGENOM" id="CLU_3268489_0_0_3"/>
<gene>
    <name evidence="1" type="ORF">MC7420_2953</name>
</gene>
<dbReference type="STRING" id="118168.MC7420_2953"/>
<sequence length="41" mass="4473">MIVKLCIPCCLLPVAFEKSRYPHLNAATAYTASPHKPGFSP</sequence>
<reference evidence="1 2" key="1">
    <citation type="submission" date="2008-07" db="EMBL/GenBank/DDBJ databases">
        <authorList>
            <person name="Tandeau de Marsac N."/>
            <person name="Ferriera S."/>
            <person name="Johnson J."/>
            <person name="Kravitz S."/>
            <person name="Beeson K."/>
            <person name="Sutton G."/>
            <person name="Rogers Y.-H."/>
            <person name="Friedman R."/>
            <person name="Frazier M."/>
            <person name="Venter J.C."/>
        </authorList>
    </citation>
    <scope>NUCLEOTIDE SEQUENCE [LARGE SCALE GENOMIC DNA]</scope>
    <source>
        <strain evidence="1 2">PCC 7420</strain>
    </source>
</reference>
<dbReference type="Proteomes" id="UP000003835">
    <property type="component" value="Unassembled WGS sequence"/>
</dbReference>